<gene>
    <name evidence="3" type="primary">Dgri\GH25235</name>
    <name evidence="3" type="ORF">Dgri_GH25235</name>
</gene>
<dbReference type="Proteomes" id="UP000001070">
    <property type="component" value="Unassembled WGS sequence"/>
</dbReference>
<dbReference type="SUPFAM" id="SSF56436">
    <property type="entry name" value="C-type lectin-like"/>
    <property type="match status" value="1"/>
</dbReference>
<feature type="chain" id="PRO_5002813324" evidence="1">
    <location>
        <begin position="18"/>
        <end position="189"/>
    </location>
</feature>
<dbReference type="Gene3D" id="3.10.100.10">
    <property type="entry name" value="Mannose-Binding Protein A, subunit A"/>
    <property type="match status" value="1"/>
</dbReference>
<dbReference type="OMA" id="TGEMARY"/>
<keyword evidence="1" id="KW-0732">Signal</keyword>
<proteinExistence type="predicted"/>
<feature type="domain" description="C-type lectin" evidence="2">
    <location>
        <begin position="38"/>
        <end position="164"/>
    </location>
</feature>
<evidence type="ECO:0000256" key="1">
    <source>
        <dbReference type="SAM" id="SignalP"/>
    </source>
</evidence>
<feature type="signal peptide" evidence="1">
    <location>
        <begin position="1"/>
        <end position="17"/>
    </location>
</feature>
<evidence type="ECO:0000313" key="3">
    <source>
        <dbReference type="EMBL" id="EDW04464.1"/>
    </source>
</evidence>
<dbReference type="PhylomeDB" id="B4K215"/>
<dbReference type="eggNOG" id="KOG4297">
    <property type="taxonomic scope" value="Eukaryota"/>
</dbReference>
<dbReference type="InterPro" id="IPR016186">
    <property type="entry name" value="C-type_lectin-like/link_sf"/>
</dbReference>
<dbReference type="PROSITE" id="PS50041">
    <property type="entry name" value="C_TYPE_LECTIN_2"/>
    <property type="match status" value="1"/>
</dbReference>
<reference evidence="3 4" key="1">
    <citation type="journal article" date="2007" name="Nature">
        <title>Evolution of genes and genomes on the Drosophila phylogeny.</title>
        <authorList>
            <consortium name="Drosophila 12 Genomes Consortium"/>
            <person name="Clark A.G."/>
            <person name="Eisen M.B."/>
            <person name="Smith D.R."/>
            <person name="Bergman C.M."/>
            <person name="Oliver B."/>
            <person name="Markow T.A."/>
            <person name="Kaufman T.C."/>
            <person name="Kellis M."/>
            <person name="Gelbart W."/>
            <person name="Iyer V.N."/>
            <person name="Pollard D.A."/>
            <person name="Sackton T.B."/>
            <person name="Larracuente A.M."/>
            <person name="Singh N.D."/>
            <person name="Abad J.P."/>
            <person name="Abt D.N."/>
            <person name="Adryan B."/>
            <person name="Aguade M."/>
            <person name="Akashi H."/>
            <person name="Anderson W.W."/>
            <person name="Aquadro C.F."/>
            <person name="Ardell D.H."/>
            <person name="Arguello R."/>
            <person name="Artieri C.G."/>
            <person name="Barbash D.A."/>
            <person name="Barker D."/>
            <person name="Barsanti P."/>
            <person name="Batterham P."/>
            <person name="Batzoglou S."/>
            <person name="Begun D."/>
            <person name="Bhutkar A."/>
            <person name="Blanco E."/>
            <person name="Bosak S.A."/>
            <person name="Bradley R.K."/>
            <person name="Brand A.D."/>
            <person name="Brent M.R."/>
            <person name="Brooks A.N."/>
            <person name="Brown R.H."/>
            <person name="Butlin R.K."/>
            <person name="Caggese C."/>
            <person name="Calvi B.R."/>
            <person name="Bernardo de Carvalho A."/>
            <person name="Caspi A."/>
            <person name="Castrezana S."/>
            <person name="Celniker S.E."/>
            <person name="Chang J.L."/>
            <person name="Chapple C."/>
            <person name="Chatterji S."/>
            <person name="Chinwalla A."/>
            <person name="Civetta A."/>
            <person name="Clifton S.W."/>
            <person name="Comeron J.M."/>
            <person name="Costello J.C."/>
            <person name="Coyne J.A."/>
            <person name="Daub J."/>
            <person name="David R.G."/>
            <person name="Delcher A.L."/>
            <person name="Delehaunty K."/>
            <person name="Do C.B."/>
            <person name="Ebling H."/>
            <person name="Edwards K."/>
            <person name="Eickbush T."/>
            <person name="Evans J.D."/>
            <person name="Filipski A."/>
            <person name="Findeiss S."/>
            <person name="Freyhult E."/>
            <person name="Fulton L."/>
            <person name="Fulton R."/>
            <person name="Garcia A.C."/>
            <person name="Gardiner A."/>
            <person name="Garfield D.A."/>
            <person name="Garvin B.E."/>
            <person name="Gibson G."/>
            <person name="Gilbert D."/>
            <person name="Gnerre S."/>
            <person name="Godfrey J."/>
            <person name="Good R."/>
            <person name="Gotea V."/>
            <person name="Gravely B."/>
            <person name="Greenberg A.J."/>
            <person name="Griffiths-Jones S."/>
            <person name="Gross S."/>
            <person name="Guigo R."/>
            <person name="Gustafson E.A."/>
            <person name="Haerty W."/>
            <person name="Hahn M.W."/>
            <person name="Halligan D.L."/>
            <person name="Halpern A.L."/>
            <person name="Halter G.M."/>
            <person name="Han M.V."/>
            <person name="Heger A."/>
            <person name="Hillier L."/>
            <person name="Hinrichs A.S."/>
            <person name="Holmes I."/>
            <person name="Hoskins R.A."/>
            <person name="Hubisz M.J."/>
            <person name="Hultmark D."/>
            <person name="Huntley M.A."/>
            <person name="Jaffe D.B."/>
            <person name="Jagadeeshan S."/>
            <person name="Jeck W.R."/>
            <person name="Johnson J."/>
            <person name="Jones C.D."/>
            <person name="Jordan W.C."/>
            <person name="Karpen G.H."/>
            <person name="Kataoka E."/>
            <person name="Keightley P.D."/>
            <person name="Kheradpour P."/>
            <person name="Kirkness E.F."/>
            <person name="Koerich L.B."/>
            <person name="Kristiansen K."/>
            <person name="Kudrna D."/>
            <person name="Kulathinal R.J."/>
            <person name="Kumar S."/>
            <person name="Kwok R."/>
            <person name="Lander E."/>
            <person name="Langley C.H."/>
            <person name="Lapoint R."/>
            <person name="Lazzaro B.P."/>
            <person name="Lee S.J."/>
            <person name="Levesque L."/>
            <person name="Li R."/>
            <person name="Lin C.F."/>
            <person name="Lin M.F."/>
            <person name="Lindblad-Toh K."/>
            <person name="Llopart A."/>
            <person name="Long M."/>
            <person name="Low L."/>
            <person name="Lozovsky E."/>
            <person name="Lu J."/>
            <person name="Luo M."/>
            <person name="Machado C.A."/>
            <person name="Makalowski W."/>
            <person name="Marzo M."/>
            <person name="Matsuda M."/>
            <person name="Matzkin L."/>
            <person name="McAllister B."/>
            <person name="McBride C.S."/>
            <person name="McKernan B."/>
            <person name="McKernan K."/>
            <person name="Mendez-Lago M."/>
            <person name="Minx P."/>
            <person name="Mollenhauer M.U."/>
            <person name="Montooth K."/>
            <person name="Mount S.M."/>
            <person name="Mu X."/>
            <person name="Myers E."/>
            <person name="Negre B."/>
            <person name="Newfeld S."/>
            <person name="Nielsen R."/>
            <person name="Noor M.A."/>
            <person name="O'Grady P."/>
            <person name="Pachter L."/>
            <person name="Papaceit M."/>
            <person name="Parisi M.J."/>
            <person name="Parisi M."/>
            <person name="Parts L."/>
            <person name="Pedersen J.S."/>
            <person name="Pesole G."/>
            <person name="Phillippy A.M."/>
            <person name="Ponting C.P."/>
            <person name="Pop M."/>
            <person name="Porcelli D."/>
            <person name="Powell J.R."/>
            <person name="Prohaska S."/>
            <person name="Pruitt K."/>
            <person name="Puig M."/>
            <person name="Quesneville H."/>
            <person name="Ram K.R."/>
            <person name="Rand D."/>
            <person name="Rasmussen M.D."/>
            <person name="Reed L.K."/>
            <person name="Reenan R."/>
            <person name="Reily A."/>
            <person name="Remington K.A."/>
            <person name="Rieger T.T."/>
            <person name="Ritchie M.G."/>
            <person name="Robin C."/>
            <person name="Rogers Y.H."/>
            <person name="Rohde C."/>
            <person name="Rozas J."/>
            <person name="Rubenfield M.J."/>
            <person name="Ruiz A."/>
            <person name="Russo S."/>
            <person name="Salzberg S.L."/>
            <person name="Sanchez-Gracia A."/>
            <person name="Saranga D.J."/>
            <person name="Sato H."/>
            <person name="Schaeffer S.W."/>
            <person name="Schatz M.C."/>
            <person name="Schlenke T."/>
            <person name="Schwartz R."/>
            <person name="Segarra C."/>
            <person name="Singh R.S."/>
            <person name="Sirot L."/>
            <person name="Sirota M."/>
            <person name="Sisneros N.B."/>
            <person name="Smith C.D."/>
            <person name="Smith T.F."/>
            <person name="Spieth J."/>
            <person name="Stage D.E."/>
            <person name="Stark A."/>
            <person name="Stephan W."/>
            <person name="Strausberg R.L."/>
            <person name="Strempel S."/>
            <person name="Sturgill D."/>
            <person name="Sutton G."/>
            <person name="Sutton G.G."/>
            <person name="Tao W."/>
            <person name="Teichmann S."/>
            <person name="Tobari Y.N."/>
            <person name="Tomimura Y."/>
            <person name="Tsolas J.M."/>
            <person name="Valente V.L."/>
            <person name="Venter E."/>
            <person name="Venter J.C."/>
            <person name="Vicario S."/>
            <person name="Vieira F.G."/>
            <person name="Vilella A.J."/>
            <person name="Villasante A."/>
            <person name="Walenz B."/>
            <person name="Wang J."/>
            <person name="Wasserman M."/>
            <person name="Watts T."/>
            <person name="Wilson D."/>
            <person name="Wilson R.K."/>
            <person name="Wing R.A."/>
            <person name="Wolfner M.F."/>
            <person name="Wong A."/>
            <person name="Wong G.K."/>
            <person name="Wu C.I."/>
            <person name="Wu G."/>
            <person name="Yamamoto D."/>
            <person name="Yang H.P."/>
            <person name="Yang S.P."/>
            <person name="Yorke J.A."/>
            <person name="Yoshida K."/>
            <person name="Zdobnov E."/>
            <person name="Zhang P."/>
            <person name="Zhang Y."/>
            <person name="Zimin A.V."/>
            <person name="Baldwin J."/>
            <person name="Abdouelleil A."/>
            <person name="Abdulkadir J."/>
            <person name="Abebe A."/>
            <person name="Abera B."/>
            <person name="Abreu J."/>
            <person name="Acer S.C."/>
            <person name="Aftuck L."/>
            <person name="Alexander A."/>
            <person name="An P."/>
            <person name="Anderson E."/>
            <person name="Anderson S."/>
            <person name="Arachi H."/>
            <person name="Azer M."/>
            <person name="Bachantsang P."/>
            <person name="Barry A."/>
            <person name="Bayul T."/>
            <person name="Berlin A."/>
            <person name="Bessette D."/>
            <person name="Bloom T."/>
            <person name="Blye J."/>
            <person name="Boguslavskiy L."/>
            <person name="Bonnet C."/>
            <person name="Boukhgalter B."/>
            <person name="Bourzgui I."/>
            <person name="Brown A."/>
            <person name="Cahill P."/>
            <person name="Channer S."/>
            <person name="Cheshatsang Y."/>
            <person name="Chuda L."/>
            <person name="Citroen M."/>
            <person name="Collymore A."/>
            <person name="Cooke P."/>
            <person name="Costello M."/>
            <person name="D'Aco K."/>
            <person name="Daza R."/>
            <person name="De Haan G."/>
            <person name="DeGray S."/>
            <person name="DeMaso C."/>
            <person name="Dhargay N."/>
            <person name="Dooley K."/>
            <person name="Dooley E."/>
            <person name="Doricent M."/>
            <person name="Dorje P."/>
            <person name="Dorjee K."/>
            <person name="Dupes A."/>
            <person name="Elong R."/>
            <person name="Falk J."/>
            <person name="Farina A."/>
            <person name="Faro S."/>
            <person name="Ferguson D."/>
            <person name="Fisher S."/>
            <person name="Foley C.D."/>
            <person name="Franke A."/>
            <person name="Friedrich D."/>
            <person name="Gadbois L."/>
            <person name="Gearin G."/>
            <person name="Gearin C.R."/>
            <person name="Giannoukos G."/>
            <person name="Goode T."/>
            <person name="Graham J."/>
            <person name="Grandbois E."/>
            <person name="Grewal S."/>
            <person name="Gyaltsen K."/>
            <person name="Hafez N."/>
            <person name="Hagos B."/>
            <person name="Hall J."/>
            <person name="Henson C."/>
            <person name="Hollinger A."/>
            <person name="Honan T."/>
            <person name="Huard M.D."/>
            <person name="Hughes L."/>
            <person name="Hurhula B."/>
            <person name="Husby M.E."/>
            <person name="Kamat A."/>
            <person name="Kanga B."/>
            <person name="Kashin S."/>
            <person name="Khazanovich D."/>
            <person name="Kisner P."/>
            <person name="Lance K."/>
            <person name="Lara M."/>
            <person name="Lee W."/>
            <person name="Lennon N."/>
            <person name="Letendre F."/>
            <person name="LeVine R."/>
            <person name="Lipovsky A."/>
            <person name="Liu X."/>
            <person name="Liu J."/>
            <person name="Liu S."/>
            <person name="Lokyitsang T."/>
            <person name="Lokyitsang Y."/>
            <person name="Lubonja R."/>
            <person name="Lui A."/>
            <person name="MacDonald P."/>
            <person name="Magnisalis V."/>
            <person name="Maru K."/>
            <person name="Matthews C."/>
            <person name="McCusker W."/>
            <person name="McDonough S."/>
            <person name="Mehta T."/>
            <person name="Meldrim J."/>
            <person name="Meneus L."/>
            <person name="Mihai O."/>
            <person name="Mihalev A."/>
            <person name="Mihova T."/>
            <person name="Mittelman R."/>
            <person name="Mlenga V."/>
            <person name="Montmayeur A."/>
            <person name="Mulrain L."/>
            <person name="Navidi A."/>
            <person name="Naylor J."/>
            <person name="Negash T."/>
            <person name="Nguyen T."/>
            <person name="Nguyen N."/>
            <person name="Nicol R."/>
            <person name="Norbu C."/>
            <person name="Norbu N."/>
            <person name="Novod N."/>
            <person name="O'Neill B."/>
            <person name="Osman S."/>
            <person name="Markiewicz E."/>
            <person name="Oyono O.L."/>
            <person name="Patti C."/>
            <person name="Phunkhang P."/>
            <person name="Pierre F."/>
            <person name="Priest M."/>
            <person name="Raghuraman S."/>
            <person name="Rege F."/>
            <person name="Reyes R."/>
            <person name="Rise C."/>
            <person name="Rogov P."/>
            <person name="Ross K."/>
            <person name="Ryan E."/>
            <person name="Settipalli S."/>
            <person name="Shea T."/>
            <person name="Sherpa N."/>
            <person name="Shi L."/>
            <person name="Shih D."/>
            <person name="Sparrow T."/>
            <person name="Spaulding J."/>
            <person name="Stalker J."/>
            <person name="Stange-Thomann N."/>
            <person name="Stavropoulos S."/>
            <person name="Stone C."/>
            <person name="Strader C."/>
            <person name="Tesfaye S."/>
            <person name="Thomson T."/>
            <person name="Thoulutsang Y."/>
            <person name="Thoulutsang D."/>
            <person name="Topham K."/>
            <person name="Topping I."/>
            <person name="Tsamla T."/>
            <person name="Vassiliev H."/>
            <person name="Vo A."/>
            <person name="Wangchuk T."/>
            <person name="Wangdi T."/>
            <person name="Weiand M."/>
            <person name="Wilkinson J."/>
            <person name="Wilson A."/>
            <person name="Yadav S."/>
            <person name="Young G."/>
            <person name="Yu Q."/>
            <person name="Zembek L."/>
            <person name="Zhong D."/>
            <person name="Zimmer A."/>
            <person name="Zwirko Z."/>
            <person name="Jaffe D.B."/>
            <person name="Alvarez P."/>
            <person name="Brockman W."/>
            <person name="Butler J."/>
            <person name="Chin C."/>
            <person name="Gnerre S."/>
            <person name="Grabherr M."/>
            <person name="Kleber M."/>
            <person name="Mauceli E."/>
            <person name="MacCallum I."/>
        </authorList>
    </citation>
    <scope>NUCLEOTIDE SEQUENCE [LARGE SCALE GENOMIC DNA]</scope>
    <source>
        <strain evidence="4">Tucson 15287-2541.00</strain>
    </source>
</reference>
<dbReference type="Pfam" id="PF00059">
    <property type="entry name" value="Lectin_C"/>
    <property type="match status" value="1"/>
</dbReference>
<evidence type="ECO:0000313" key="4">
    <source>
        <dbReference type="Proteomes" id="UP000001070"/>
    </source>
</evidence>
<protein>
    <submittedName>
        <fullName evidence="3">GH25235</fullName>
    </submittedName>
</protein>
<organism evidence="4">
    <name type="scientific">Drosophila grimshawi</name>
    <name type="common">Hawaiian fruit fly</name>
    <name type="synonym">Idiomyia grimshawi</name>
    <dbReference type="NCBI Taxonomy" id="7222"/>
    <lineage>
        <taxon>Eukaryota</taxon>
        <taxon>Metazoa</taxon>
        <taxon>Ecdysozoa</taxon>
        <taxon>Arthropoda</taxon>
        <taxon>Hexapoda</taxon>
        <taxon>Insecta</taxon>
        <taxon>Pterygota</taxon>
        <taxon>Neoptera</taxon>
        <taxon>Endopterygota</taxon>
        <taxon>Diptera</taxon>
        <taxon>Brachycera</taxon>
        <taxon>Muscomorpha</taxon>
        <taxon>Ephydroidea</taxon>
        <taxon>Drosophilidae</taxon>
        <taxon>Drosophila</taxon>
        <taxon>Hawaiian Drosophila</taxon>
    </lineage>
</organism>
<accession>B4K215</accession>
<name>B4K215_DROGR</name>
<dbReference type="EMBL" id="CH918300">
    <property type="protein sequence ID" value="EDW04464.1"/>
    <property type="molecule type" value="Genomic_DNA"/>
</dbReference>
<dbReference type="AlphaFoldDB" id="B4K215"/>
<dbReference type="SMR" id="B4K215"/>
<dbReference type="CDD" id="cd00037">
    <property type="entry name" value="CLECT"/>
    <property type="match status" value="1"/>
</dbReference>
<dbReference type="InterPro" id="IPR016187">
    <property type="entry name" value="CTDL_fold"/>
</dbReference>
<dbReference type="HOGENOM" id="CLU_1416522_0_0_1"/>
<dbReference type="KEGG" id="dgr:6571113"/>
<dbReference type="InParanoid" id="B4K215"/>
<dbReference type="InterPro" id="IPR001304">
    <property type="entry name" value="C-type_lectin-like"/>
</dbReference>
<dbReference type="FunCoup" id="B4K215">
    <property type="interactions" value="5"/>
</dbReference>
<sequence length="189" mass="21323">MSWKQFIGFAILGLTLAQLHSVNSQAAVTTCKSPFALVSDKCLLWHSKFLNWYEADRQCRSQGAQLVSVQNVSQLQAINKWMKASSPNTVEFWTSGNKLGNTQNLYFWESTGQQAKYLPWAKSQPKPKDGDCLMLYSEIKNGVVANEYLLSVRNCTAWSSIVCEQVPTKSVQRTCLMPNSFETVQVQQN</sequence>
<keyword evidence="4" id="KW-1185">Reference proteome</keyword>
<dbReference type="SMART" id="SM00034">
    <property type="entry name" value="CLECT"/>
    <property type="match status" value="1"/>
</dbReference>
<evidence type="ECO:0000259" key="2">
    <source>
        <dbReference type="PROSITE" id="PS50041"/>
    </source>
</evidence>
<dbReference type="OrthoDB" id="441660at2759"/>